<evidence type="ECO:0000313" key="1">
    <source>
        <dbReference type="EMBL" id="OAT03853.1"/>
    </source>
</evidence>
<evidence type="ECO:0000313" key="2">
    <source>
        <dbReference type="Proteomes" id="UP000002038"/>
    </source>
</evidence>
<accession>A0A179U803</accession>
<gene>
    <name evidence="1" type="ORF">BDBG_16123</name>
</gene>
<dbReference type="EMBL" id="GG657448">
    <property type="protein sequence ID" value="OAT03853.1"/>
    <property type="molecule type" value="Genomic_DNA"/>
</dbReference>
<organism evidence="1 2">
    <name type="scientific">Blastomyces gilchristii (strain SLH14081)</name>
    <name type="common">Blastomyces dermatitidis</name>
    <dbReference type="NCBI Taxonomy" id="559298"/>
    <lineage>
        <taxon>Eukaryota</taxon>
        <taxon>Fungi</taxon>
        <taxon>Dikarya</taxon>
        <taxon>Ascomycota</taxon>
        <taxon>Pezizomycotina</taxon>
        <taxon>Eurotiomycetes</taxon>
        <taxon>Eurotiomycetidae</taxon>
        <taxon>Onygenales</taxon>
        <taxon>Ajellomycetaceae</taxon>
        <taxon>Blastomyces</taxon>
    </lineage>
</organism>
<dbReference type="KEGG" id="bgh:BDBG_16123"/>
<dbReference type="Proteomes" id="UP000002038">
    <property type="component" value="Unassembled WGS sequence"/>
</dbReference>
<sequence length="67" mass="7769">MTSEIFKLNKIITEKQSDEFNEYKDLIEGISKMSDNAESSSDWNNNSSVSEKTCIRLEIARLQHEIE</sequence>
<dbReference type="GeneID" id="42528341"/>
<keyword evidence="2" id="KW-1185">Reference proteome</keyword>
<protein>
    <submittedName>
        <fullName evidence="1">Uncharacterized protein</fullName>
    </submittedName>
</protein>
<dbReference type="RefSeq" id="XP_031575848.1">
    <property type="nucleotide sequence ID" value="XM_031724132.1"/>
</dbReference>
<reference evidence="2" key="1">
    <citation type="journal article" date="2015" name="PLoS Genet.">
        <title>The dynamic genome and transcriptome of the human fungal pathogen Blastomyces and close relative Emmonsia.</title>
        <authorList>
            <person name="Munoz J.F."/>
            <person name="Gauthier G.M."/>
            <person name="Desjardins C.A."/>
            <person name="Gallo J.E."/>
            <person name="Holder J."/>
            <person name="Sullivan T.D."/>
            <person name="Marty A.J."/>
            <person name="Carmen J.C."/>
            <person name="Chen Z."/>
            <person name="Ding L."/>
            <person name="Gujja S."/>
            <person name="Magrini V."/>
            <person name="Misas E."/>
            <person name="Mitreva M."/>
            <person name="Priest M."/>
            <person name="Saif S."/>
            <person name="Whiston E.A."/>
            <person name="Young S."/>
            <person name="Zeng Q."/>
            <person name="Goldman W.E."/>
            <person name="Mardis E.R."/>
            <person name="Taylor J.W."/>
            <person name="McEwen J.G."/>
            <person name="Clay O.K."/>
            <person name="Klein B.S."/>
            <person name="Cuomo C.A."/>
        </authorList>
    </citation>
    <scope>NUCLEOTIDE SEQUENCE [LARGE SCALE GENOMIC DNA]</scope>
    <source>
        <strain evidence="2">SLH14081</strain>
    </source>
</reference>
<proteinExistence type="predicted"/>
<name>A0A179U803_BLAGS</name>
<dbReference type="AlphaFoldDB" id="A0A179U803"/>
<dbReference type="VEuPathDB" id="FungiDB:BDBG_16123"/>